<dbReference type="InterPro" id="IPR029069">
    <property type="entry name" value="HotDog_dom_sf"/>
</dbReference>
<dbReference type="PROSITE" id="PS51770">
    <property type="entry name" value="HOTDOG_ACOT"/>
    <property type="match status" value="1"/>
</dbReference>
<dbReference type="InterPro" id="IPR033120">
    <property type="entry name" value="HOTDOG_ACOT"/>
</dbReference>
<evidence type="ECO:0000256" key="3">
    <source>
        <dbReference type="PROSITE-ProRule" id="PRU01106"/>
    </source>
</evidence>
<evidence type="ECO:0000256" key="2">
    <source>
        <dbReference type="ARBA" id="ARBA00022801"/>
    </source>
</evidence>
<feature type="domain" description="HotDog ACOT-type" evidence="4">
    <location>
        <begin position="7"/>
        <end position="119"/>
    </location>
</feature>
<dbReference type="PANTHER" id="PTHR11049:SF24">
    <property type="entry name" value="CYTOSOLIC ACYL COENZYME A THIOESTER HYDROLASE"/>
    <property type="match status" value="1"/>
</dbReference>
<dbReference type="Proteomes" id="UP001597251">
    <property type="component" value="Unassembled WGS sequence"/>
</dbReference>
<dbReference type="GO" id="GO:0047617">
    <property type="term" value="F:fatty acyl-CoA hydrolase activity"/>
    <property type="evidence" value="ECO:0007669"/>
    <property type="project" value="UniProtKB-EC"/>
</dbReference>
<dbReference type="CDD" id="cd03442">
    <property type="entry name" value="BFIT_BACH"/>
    <property type="match status" value="1"/>
</dbReference>
<dbReference type="EC" id="3.1.2.20" evidence="5"/>
<accession>A0ABW4BU98</accession>
<evidence type="ECO:0000256" key="1">
    <source>
        <dbReference type="ARBA" id="ARBA00010458"/>
    </source>
</evidence>
<comment type="similarity">
    <text evidence="1">Belongs to the acyl coenzyme A hydrolase family.</text>
</comment>
<dbReference type="Gene3D" id="3.10.129.10">
    <property type="entry name" value="Hotdog Thioesterase"/>
    <property type="match status" value="1"/>
</dbReference>
<sequence length="181" mass="20279">MNSIDCSRTLSISNHRVFSSDLNEHNTVFGGRILATIDDNSSIPASRVARIETVTASIDQVNFILPFKLQDSMCTESYVSGVGSRSIEVFTKIIGEHLKTGERFLGLTCFSTFVVIDKDINLPLIHPDNPEAKYVCQGYEKRQSERMKKLLTQEKFNQNISLDFPWSSEVSNNMGHAGTNK</sequence>
<proteinExistence type="inferred from homology"/>
<comment type="caution">
    <text evidence="5">The sequence shown here is derived from an EMBL/GenBank/DDBJ whole genome shotgun (WGS) entry which is preliminary data.</text>
</comment>
<evidence type="ECO:0000259" key="4">
    <source>
        <dbReference type="PROSITE" id="PS51770"/>
    </source>
</evidence>
<dbReference type="EMBL" id="JBHTOI010000041">
    <property type="protein sequence ID" value="MFD1418486.1"/>
    <property type="molecule type" value="Genomic_DNA"/>
</dbReference>
<evidence type="ECO:0000313" key="6">
    <source>
        <dbReference type="Proteomes" id="UP001597251"/>
    </source>
</evidence>
<name>A0ABW4BU98_9LACO</name>
<reference evidence="6" key="1">
    <citation type="journal article" date="2019" name="Int. J. Syst. Evol. Microbiol.">
        <title>The Global Catalogue of Microorganisms (GCM) 10K type strain sequencing project: providing services to taxonomists for standard genome sequencing and annotation.</title>
        <authorList>
            <consortium name="The Broad Institute Genomics Platform"/>
            <consortium name="The Broad Institute Genome Sequencing Center for Infectious Disease"/>
            <person name="Wu L."/>
            <person name="Ma J."/>
        </authorList>
    </citation>
    <scope>NUCLEOTIDE SEQUENCE [LARGE SCALE GENOMIC DNA]</scope>
    <source>
        <strain evidence="6">CCM 8936</strain>
    </source>
</reference>
<dbReference type="RefSeq" id="WP_125677211.1">
    <property type="nucleotide sequence ID" value="NZ_JBHTOI010000041.1"/>
</dbReference>
<protein>
    <submittedName>
        <fullName evidence="5">Acyl-CoA thioesterase</fullName>
        <ecNumber evidence="5">3.1.2.20</ecNumber>
    </submittedName>
</protein>
<dbReference type="SUPFAM" id="SSF54637">
    <property type="entry name" value="Thioesterase/thiol ester dehydrase-isomerase"/>
    <property type="match status" value="1"/>
</dbReference>
<organism evidence="5 6">
    <name type="scientific">Companilactobacillus keshanensis</name>
    <dbReference type="NCBI Taxonomy" id="2486003"/>
    <lineage>
        <taxon>Bacteria</taxon>
        <taxon>Bacillati</taxon>
        <taxon>Bacillota</taxon>
        <taxon>Bacilli</taxon>
        <taxon>Lactobacillales</taxon>
        <taxon>Lactobacillaceae</taxon>
        <taxon>Companilactobacillus</taxon>
    </lineage>
</organism>
<keyword evidence="6" id="KW-1185">Reference proteome</keyword>
<keyword evidence="2 3" id="KW-0378">Hydrolase</keyword>
<dbReference type="Pfam" id="PF03061">
    <property type="entry name" value="4HBT"/>
    <property type="match status" value="1"/>
</dbReference>
<evidence type="ECO:0000313" key="5">
    <source>
        <dbReference type="EMBL" id="MFD1418486.1"/>
    </source>
</evidence>
<dbReference type="PANTHER" id="PTHR11049">
    <property type="entry name" value="ACYL COENZYME A THIOESTER HYDROLASE"/>
    <property type="match status" value="1"/>
</dbReference>
<dbReference type="InterPro" id="IPR006683">
    <property type="entry name" value="Thioestr_dom"/>
</dbReference>
<dbReference type="InterPro" id="IPR040170">
    <property type="entry name" value="Cytosol_ACT"/>
</dbReference>
<gene>
    <name evidence="5" type="ORF">ACFQ42_07015</name>
</gene>